<dbReference type="EMBL" id="LAVV01009982">
    <property type="protein sequence ID" value="KNZ49711.1"/>
    <property type="molecule type" value="Genomic_DNA"/>
</dbReference>
<reference evidence="1 2" key="1">
    <citation type="submission" date="2015-08" db="EMBL/GenBank/DDBJ databases">
        <title>Next Generation Sequencing and Analysis of the Genome of Puccinia sorghi L Schw, the Causal Agent of Maize Common Rust.</title>
        <authorList>
            <person name="Rochi L."/>
            <person name="Burguener G."/>
            <person name="Darino M."/>
            <person name="Turjanski A."/>
            <person name="Kreff E."/>
            <person name="Dieguez M.J."/>
            <person name="Sacco F."/>
        </authorList>
    </citation>
    <scope>NUCLEOTIDE SEQUENCE [LARGE SCALE GENOMIC DNA]</scope>
    <source>
        <strain evidence="1 2">RO10H11247</strain>
    </source>
</reference>
<dbReference type="AlphaFoldDB" id="A0A0L6UMG7"/>
<dbReference type="VEuPathDB" id="FungiDB:VP01_4835g1"/>
<feature type="non-terminal residue" evidence="1">
    <location>
        <position position="1"/>
    </location>
</feature>
<comment type="caution">
    <text evidence="1">The sequence shown here is derived from an EMBL/GenBank/DDBJ whole genome shotgun (WGS) entry which is preliminary data.</text>
</comment>
<accession>A0A0L6UMG7</accession>
<proteinExistence type="predicted"/>
<name>A0A0L6UMG7_9BASI</name>
<evidence type="ECO:0000313" key="2">
    <source>
        <dbReference type="Proteomes" id="UP000037035"/>
    </source>
</evidence>
<gene>
    <name evidence="1" type="ORF">VP01_4835g1</name>
</gene>
<dbReference type="Proteomes" id="UP000037035">
    <property type="component" value="Unassembled WGS sequence"/>
</dbReference>
<evidence type="ECO:0000313" key="1">
    <source>
        <dbReference type="EMBL" id="KNZ49711.1"/>
    </source>
</evidence>
<dbReference type="OrthoDB" id="10431591at2759"/>
<protein>
    <submittedName>
        <fullName evidence="1">Uncharacterized protein</fullName>
    </submittedName>
</protein>
<sequence>DSWRAETDLDWAAAAIIGSINSQICDEDHLKADGANYAAWSNFIDERMCDAVNKPMYVYMLLLFLAW</sequence>
<keyword evidence="2" id="KW-1185">Reference proteome</keyword>
<organism evidence="1 2">
    <name type="scientific">Puccinia sorghi</name>
    <dbReference type="NCBI Taxonomy" id="27349"/>
    <lineage>
        <taxon>Eukaryota</taxon>
        <taxon>Fungi</taxon>
        <taxon>Dikarya</taxon>
        <taxon>Basidiomycota</taxon>
        <taxon>Pucciniomycotina</taxon>
        <taxon>Pucciniomycetes</taxon>
        <taxon>Pucciniales</taxon>
        <taxon>Pucciniaceae</taxon>
        <taxon>Puccinia</taxon>
    </lineage>
</organism>